<name>A0A2S6HRG8_9FIRM</name>
<keyword evidence="1" id="KW-0808">Transferase</keyword>
<reference evidence="1 2" key="1">
    <citation type="submission" date="2018-02" db="EMBL/GenBank/DDBJ databases">
        <title>Genomic Encyclopedia of Archaeal and Bacterial Type Strains, Phase II (KMG-II): from individual species to whole genera.</title>
        <authorList>
            <person name="Goeker M."/>
        </authorList>
    </citation>
    <scope>NUCLEOTIDE SEQUENCE [LARGE SCALE GENOMIC DNA]</scope>
    <source>
        <strain evidence="1 2">DSM 3808</strain>
    </source>
</reference>
<keyword evidence="1" id="KW-0489">Methyltransferase</keyword>
<protein>
    <submittedName>
        <fullName evidence="1">Lysine-N-methylase</fullName>
    </submittedName>
</protein>
<dbReference type="GO" id="GO:0032259">
    <property type="term" value="P:methylation"/>
    <property type="evidence" value="ECO:0007669"/>
    <property type="project" value="UniProtKB-KW"/>
</dbReference>
<gene>
    <name evidence="1" type="ORF">BXY41_107161</name>
</gene>
<dbReference type="EMBL" id="PTJA01000007">
    <property type="protein sequence ID" value="PPK80232.1"/>
    <property type="molecule type" value="Genomic_DNA"/>
</dbReference>
<dbReference type="RefSeq" id="WP_170072372.1">
    <property type="nucleotide sequence ID" value="NZ_PTJA01000007.1"/>
</dbReference>
<dbReference type="Proteomes" id="UP000237749">
    <property type="component" value="Unassembled WGS sequence"/>
</dbReference>
<dbReference type="GO" id="GO:0008168">
    <property type="term" value="F:methyltransferase activity"/>
    <property type="evidence" value="ECO:0007669"/>
    <property type="project" value="UniProtKB-KW"/>
</dbReference>
<sequence length="386" mass="45888">MQFTIPHYYHSFHCIAAQCSDTCCAGWAIMIDDQSIKKYRAQTDSLGKKLLNGVDWKKGCFKQKSGRCAFLNEANLCDIYTDAGPSMLCKTCRQYPRHTEEYEGVRELSLSMSCEEAAKLILGLKEPVRFLTKEDDREESYPEFDFYLFSKLMDVREEVITLLQNRNRDIPLRASMVLGLVHDLQRRIREGKLYQTEELTARYRNPSCEEFFRMKQREYRVSDRERYEIMKNWFPLLDKLEVLNQEWPFYIGELKALLTDKGPEYYEKTRENFYEYLDSEPERKREWNQWLEQLLVYFIYTYFCGAVYDEQPYVKVKMAVICTIFIAELAQAVYIQNGGSLTFNEFVRLVHRFSRETEHSDLNLNAMENAFRTEKTFGLKEILKVL</sequence>
<dbReference type="AlphaFoldDB" id="A0A2S6HRG8"/>
<dbReference type="NCBIfam" id="NF038110">
    <property type="entry name" value="Lys_methyl_FliB"/>
    <property type="match status" value="1"/>
</dbReference>
<comment type="caution">
    <text evidence="1">The sequence shown here is derived from an EMBL/GenBank/DDBJ whole genome shotgun (WGS) entry which is preliminary data.</text>
</comment>
<keyword evidence="2" id="KW-1185">Reference proteome</keyword>
<accession>A0A2S6HRG8</accession>
<evidence type="ECO:0000313" key="2">
    <source>
        <dbReference type="Proteomes" id="UP000237749"/>
    </source>
</evidence>
<evidence type="ECO:0000313" key="1">
    <source>
        <dbReference type="EMBL" id="PPK80232.1"/>
    </source>
</evidence>
<organism evidence="1 2">
    <name type="scientific">Lacrimispora xylanisolvens</name>
    <dbReference type="NCBI Taxonomy" id="384636"/>
    <lineage>
        <taxon>Bacteria</taxon>
        <taxon>Bacillati</taxon>
        <taxon>Bacillota</taxon>
        <taxon>Clostridia</taxon>
        <taxon>Lachnospirales</taxon>
        <taxon>Lachnospiraceae</taxon>
        <taxon>Lacrimispora</taxon>
    </lineage>
</organism>
<proteinExistence type="predicted"/>